<dbReference type="Pfam" id="PF03793">
    <property type="entry name" value="PASTA"/>
    <property type="match status" value="3"/>
</dbReference>
<reference evidence="4" key="1">
    <citation type="journal article" date="2019" name="Int. J. Syst. Evol. Microbiol.">
        <title>The Global Catalogue of Microorganisms (GCM) 10K type strain sequencing project: providing services to taxonomists for standard genome sequencing and annotation.</title>
        <authorList>
            <consortium name="The Broad Institute Genomics Platform"/>
            <consortium name="The Broad Institute Genome Sequencing Center for Infectious Disease"/>
            <person name="Wu L."/>
            <person name="Ma J."/>
        </authorList>
    </citation>
    <scope>NUCLEOTIDE SEQUENCE [LARGE SCALE GENOMIC DNA]</scope>
    <source>
        <strain evidence="4">NBRC 108730</strain>
    </source>
</reference>
<feature type="region of interest" description="Disordered" evidence="1">
    <location>
        <begin position="171"/>
        <end position="192"/>
    </location>
</feature>
<protein>
    <recommendedName>
        <fullName evidence="2">PASTA domain-containing protein</fullName>
    </recommendedName>
</protein>
<evidence type="ECO:0000259" key="2">
    <source>
        <dbReference type="PROSITE" id="PS51178"/>
    </source>
</evidence>
<feature type="domain" description="PASTA" evidence="2">
    <location>
        <begin position="1"/>
        <end position="62"/>
    </location>
</feature>
<feature type="domain" description="PASTA" evidence="2">
    <location>
        <begin position="129"/>
        <end position="192"/>
    </location>
</feature>
<accession>A0ABQ6JPP9</accession>
<comment type="caution">
    <text evidence="3">The sequence shown here is derived from an EMBL/GenBank/DDBJ whole genome shotgun (WGS) entry which is preliminary data.</text>
</comment>
<name>A0ABQ6JPP9_9ACTN</name>
<evidence type="ECO:0000256" key="1">
    <source>
        <dbReference type="SAM" id="MobiDB-lite"/>
    </source>
</evidence>
<organism evidence="3 4">
    <name type="scientific">Angustibacter aerolatus</name>
    <dbReference type="NCBI Taxonomy" id="1162965"/>
    <lineage>
        <taxon>Bacteria</taxon>
        <taxon>Bacillati</taxon>
        <taxon>Actinomycetota</taxon>
        <taxon>Actinomycetes</taxon>
        <taxon>Kineosporiales</taxon>
        <taxon>Kineosporiaceae</taxon>
    </lineage>
</organism>
<dbReference type="Gene3D" id="3.30.10.20">
    <property type="match status" value="3"/>
</dbReference>
<dbReference type="SMART" id="SM00740">
    <property type="entry name" value="PASTA"/>
    <property type="match status" value="3"/>
</dbReference>
<evidence type="ECO:0000313" key="4">
    <source>
        <dbReference type="Proteomes" id="UP001157017"/>
    </source>
</evidence>
<evidence type="ECO:0000313" key="3">
    <source>
        <dbReference type="EMBL" id="GMA89119.1"/>
    </source>
</evidence>
<dbReference type="Proteomes" id="UP001157017">
    <property type="component" value="Unassembled WGS sequence"/>
</dbReference>
<dbReference type="InterPro" id="IPR005543">
    <property type="entry name" value="PASTA_dom"/>
</dbReference>
<dbReference type="CDD" id="cd06577">
    <property type="entry name" value="PASTA_pknB"/>
    <property type="match status" value="3"/>
</dbReference>
<keyword evidence="4" id="KW-1185">Reference proteome</keyword>
<dbReference type="EMBL" id="BSUZ01000001">
    <property type="protein sequence ID" value="GMA89119.1"/>
    <property type="molecule type" value="Genomic_DNA"/>
</dbReference>
<proteinExistence type="predicted"/>
<gene>
    <name evidence="3" type="ORF">GCM10025868_43690</name>
</gene>
<sequence>MPTVTGGSERAAGDALTARNLVVGDVTRRYDERVRKGRVLTQSVAPGTSVRRGTRVDLVVSRGRQPVTVRSTVGKAGDAAVAALRAAGLDPVVSEAFDDEVPDGDVVSQTPAKGTLFKGDRVELVVSKGPPLVTVPRVVGTQAGPAEQALRAAGFDVRVRKVLGGYFGTVRSQSPDPGERAPRGSTVTLTVV</sequence>
<dbReference type="PROSITE" id="PS51178">
    <property type="entry name" value="PASTA"/>
    <property type="match status" value="3"/>
</dbReference>
<feature type="domain" description="PASTA" evidence="2">
    <location>
        <begin position="63"/>
        <end position="128"/>
    </location>
</feature>